<dbReference type="EMBL" id="MZ334496">
    <property type="protein sequence ID" value="UBF19607.1"/>
    <property type="molecule type" value="Genomic_DNA"/>
</dbReference>
<evidence type="ECO:0000313" key="3">
    <source>
        <dbReference type="EMBL" id="UBF19607.1"/>
    </source>
</evidence>
<evidence type="ECO:0000256" key="2">
    <source>
        <dbReference type="SAM" id="Phobius"/>
    </source>
</evidence>
<feature type="transmembrane region" description="Helical" evidence="2">
    <location>
        <begin position="226"/>
        <end position="244"/>
    </location>
</feature>
<evidence type="ECO:0000256" key="1">
    <source>
        <dbReference type="SAM" id="MobiDB-lite"/>
    </source>
</evidence>
<feature type="transmembrane region" description="Helical" evidence="2">
    <location>
        <begin position="471"/>
        <end position="497"/>
    </location>
</feature>
<proteinExistence type="predicted"/>
<feature type="transmembrane region" description="Helical" evidence="2">
    <location>
        <begin position="509"/>
        <end position="532"/>
    </location>
</feature>
<name>A0AAE8XSE7_9CAUD</name>
<keyword evidence="2" id="KW-0812">Transmembrane</keyword>
<evidence type="ECO:0000313" key="4">
    <source>
        <dbReference type="Proteomes" id="UP000827922"/>
    </source>
</evidence>
<keyword evidence="4" id="KW-1185">Reference proteome</keyword>
<keyword evidence="2" id="KW-1133">Transmembrane helix</keyword>
<gene>
    <name evidence="3" type="ORF">HRTV-10_gp23</name>
</gene>
<dbReference type="Proteomes" id="UP000827922">
    <property type="component" value="Segment"/>
</dbReference>
<feature type="transmembrane region" description="Helical" evidence="2">
    <location>
        <begin position="250"/>
        <end position="268"/>
    </location>
</feature>
<accession>A0AAE8XSE7</accession>
<sequence length="605" mass="63435">MSVKIDLDLQAGDVMAKLTEIKGQLEALEDDFDFSFDGDFRAQLDEIADTLDGLGDNLVKDLDEVATRLEDLEIDVGAPVGGGDSGGDTGSDSGDKYFADGPGSGMSMREILRRVESSGYGTTARDVADADLGFEIDRQNNIKKINEALSETLGDGLLSGFVTSNSNWGGVTSDRSKGVASLLDAKGVSPDSLRLGRMGKMTKRLSGRVSNLRGIIRSAIPSMAKWWQLIALALPALIAFAVQASGVATSMLAMAGAGAAFIGLGLVGHGNSMAESWRNAQQQLSQLKEDLYETFLPSMQTFAPVQDAFFDMLPVELGKVNDALQSLAGTSYQYALFDGLRGVTGWISELIYSMRDLDSIATQVTMRFGGIIGTKVIDFFEWATIEAYRNQESLIKLGGVIMSVIEIIYNLSTIFAHLVIMLSPVIDAVVWLTQVLSQPMYRALASVIVMFTLIGVVLAKTIVTIAKVRMAFAILGITGSGAMAGLASSAVGAMATVKGAVMSAVASLGLLQAALIATGIGALVVGGGYLAYQAMKPKGPPSAGSGSGYGGSGSGSTVINEGDTYNFNVDGSTDGPTTQKMLDVATLNNQTDSTRSLSLSGGNGR</sequence>
<keyword evidence="2" id="KW-0472">Membrane</keyword>
<feature type="transmembrane region" description="Helical" evidence="2">
    <location>
        <begin position="440"/>
        <end position="459"/>
    </location>
</feature>
<feature type="region of interest" description="Disordered" evidence="1">
    <location>
        <begin position="586"/>
        <end position="605"/>
    </location>
</feature>
<organism evidence="3 4">
    <name type="scientific">Halorubrum tailed virus 10</name>
    <dbReference type="NCBI Taxonomy" id="2877991"/>
    <lineage>
        <taxon>Viruses</taxon>
        <taxon>Duplodnaviria</taxon>
        <taxon>Heunggongvirae</taxon>
        <taxon>Uroviricota</taxon>
        <taxon>Caudoviricetes</taxon>
        <taxon>Thumleimavirales</taxon>
        <taxon>Hafunaviridae</taxon>
        <taxon>Haloferacalesvirus</taxon>
        <taxon>Haloferacalesvirus eilatense</taxon>
        <taxon>Haloferacalesvirus HRTV10</taxon>
    </lineage>
</organism>
<reference evidence="3 4" key="1">
    <citation type="submission" date="2021-05" db="EMBL/GenBank/DDBJ databases">
        <title>Diversity, taxonomy and evolution of archaeal viruses of the class Caudoviricetes.</title>
        <authorList>
            <person name="Liu Y."/>
            <person name="Demina T.A."/>
            <person name="Roux S."/>
            <person name="Aiewsakun P."/>
            <person name="Kazlauskas D."/>
            <person name="Simmonds P."/>
            <person name="Prangishvili D."/>
            <person name="Oksanen H.M."/>
            <person name="Krupovic M."/>
        </authorList>
    </citation>
    <scope>NUCLEOTIDE SEQUENCE [LARGE SCALE GENOMIC DNA]</scope>
    <source>
        <strain evidence="3">HRTV-10/43</strain>
    </source>
</reference>
<feature type="transmembrane region" description="Helical" evidence="2">
    <location>
        <begin position="397"/>
        <end position="420"/>
    </location>
</feature>
<protein>
    <submittedName>
        <fullName evidence="3">Tail tape measure protein</fullName>
    </submittedName>
</protein>